<keyword evidence="7 11" id="KW-0408">Iron</keyword>
<dbReference type="Gene3D" id="1.10.420.10">
    <property type="entry name" value="Peroxidase, domain 2"/>
    <property type="match status" value="1"/>
</dbReference>
<evidence type="ECO:0000259" key="15">
    <source>
        <dbReference type="PROSITE" id="PS50873"/>
    </source>
</evidence>
<feature type="disulfide bond" evidence="13">
    <location>
        <begin position="132"/>
        <end position="333"/>
    </location>
</feature>
<keyword evidence="4 14" id="KW-0349">Heme</keyword>
<evidence type="ECO:0000313" key="17">
    <source>
        <dbReference type="Proteomes" id="UP000077202"/>
    </source>
</evidence>
<comment type="function">
    <text evidence="14">Removal of H(2)O(2), oxidation of toxic reductants, biosynthesis and degradation of lignin, suberization, auxin catabolism, response to environmental stresses such as wounding, pathogen attack and oxidative stress.</text>
</comment>
<sequence>MPGFRIRASLRPARLSRQSTAVIALSPPALAQLREDYYDTDCPTLMDIMRNAMDIVAENDPVNLPALLRLWSHDAMVSGADGSVLLSSRPGAKKPAEKAEKDAPPNLTLFGFEAVEFLKSAVELECPGTVSCADILAISAQLAVELTGGPVFQSLLGRKDSRTSHYNDGVDELPGETMNMTQLVKSFAAMGLTQRDLVVLSGAHTIGFAHCSGFMYRLYNYNSTTAADPTLDWTLADQLRRVCPKRNADPNRVQALDITTIENFDNGYYFNLQLAEGILESDQLLYEDPSTRSLVDIFADDKDAFFLAFVESMIKLGNNRVLTGEQGEIREVCDKVND</sequence>
<dbReference type="EC" id="1.11.1.7" evidence="14"/>
<dbReference type="InterPro" id="IPR002016">
    <property type="entry name" value="Haem_peroxidase"/>
</dbReference>
<dbReference type="SUPFAM" id="SSF48113">
    <property type="entry name" value="Heme-dependent peroxidases"/>
    <property type="match status" value="1"/>
</dbReference>
<evidence type="ECO:0000256" key="6">
    <source>
        <dbReference type="ARBA" id="ARBA00023002"/>
    </source>
</evidence>
<dbReference type="Pfam" id="PF00141">
    <property type="entry name" value="peroxidase"/>
    <property type="match status" value="1"/>
</dbReference>
<feature type="active site" description="Proton acceptor" evidence="9">
    <location>
        <position position="73"/>
    </location>
</feature>
<keyword evidence="6 14" id="KW-0560">Oxidoreductase</keyword>
<feature type="binding site" evidence="11">
    <location>
        <position position="100"/>
    </location>
    <ligand>
        <name>Ca(2+)</name>
        <dbReference type="ChEBI" id="CHEBI:29108"/>
        <label>1</label>
    </ligand>
</feature>
<dbReference type="CDD" id="cd00693">
    <property type="entry name" value="secretory_peroxidase"/>
    <property type="match status" value="1"/>
</dbReference>
<dbReference type="Gene3D" id="1.10.520.10">
    <property type="match status" value="1"/>
</dbReference>
<feature type="disulfide bond" evidence="13">
    <location>
        <begin position="42"/>
        <end position="126"/>
    </location>
</feature>
<dbReference type="InterPro" id="IPR000823">
    <property type="entry name" value="Peroxidase_pln"/>
</dbReference>
<name>A0A176W524_MARPO</name>
<keyword evidence="14" id="KW-0376">Hydrogen peroxide</keyword>
<feature type="binding site" evidence="11">
    <location>
        <position position="79"/>
    </location>
    <ligand>
        <name>Ca(2+)</name>
        <dbReference type="ChEBI" id="CHEBI:29108"/>
        <label>1</label>
    </ligand>
</feature>
<dbReference type="EMBL" id="LVLJ01001858">
    <property type="protein sequence ID" value="OAE27632.1"/>
    <property type="molecule type" value="Genomic_DNA"/>
</dbReference>
<dbReference type="FunFam" id="1.10.420.10:FF:000001">
    <property type="entry name" value="Peroxidase"/>
    <property type="match status" value="1"/>
</dbReference>
<dbReference type="PRINTS" id="PR00461">
    <property type="entry name" value="PLPEROXIDASE"/>
</dbReference>
<dbReference type="PROSITE" id="PS00435">
    <property type="entry name" value="PEROXIDASE_1"/>
    <property type="match status" value="1"/>
</dbReference>
<feature type="binding site" evidence="11">
    <location>
        <position position="265"/>
    </location>
    <ligand>
        <name>Ca(2+)</name>
        <dbReference type="ChEBI" id="CHEBI:29108"/>
        <label>2</label>
    </ligand>
</feature>
<dbReference type="AlphaFoldDB" id="A0A176W524"/>
<dbReference type="PANTHER" id="PTHR31517">
    <property type="match status" value="1"/>
</dbReference>
<keyword evidence="11 14" id="KW-0106">Calcium</keyword>
<feature type="binding site" evidence="11">
    <location>
        <position position="205"/>
    </location>
    <ligand>
        <name>Ca(2+)</name>
        <dbReference type="ChEBI" id="CHEBI:29108"/>
        <label>2</label>
    </ligand>
</feature>
<evidence type="ECO:0000256" key="12">
    <source>
        <dbReference type="PIRSR" id="PIRSR600823-4"/>
    </source>
</evidence>
<dbReference type="InterPro" id="IPR019793">
    <property type="entry name" value="Peroxidases_heam-ligand_BS"/>
</dbReference>
<evidence type="ECO:0000256" key="1">
    <source>
        <dbReference type="ARBA" id="ARBA00000189"/>
    </source>
</evidence>
<dbReference type="Proteomes" id="UP000077202">
    <property type="component" value="Unassembled WGS sequence"/>
</dbReference>
<keyword evidence="17" id="KW-1185">Reference proteome</keyword>
<feature type="binding site" evidence="11">
    <location>
        <position position="83"/>
    </location>
    <ligand>
        <name>Ca(2+)</name>
        <dbReference type="ChEBI" id="CHEBI:29108"/>
        <label>1</label>
    </ligand>
</feature>
<accession>A0A176W524</accession>
<comment type="caution">
    <text evidence="16">The sequence shown here is derived from an EMBL/GenBank/DDBJ whole genome shotgun (WGS) entry which is preliminary data.</text>
</comment>
<feature type="binding site" evidence="10">
    <location>
        <position position="174"/>
    </location>
    <ligand>
        <name>substrate</name>
    </ligand>
</feature>
<feature type="binding site" evidence="11">
    <location>
        <position position="260"/>
    </location>
    <ligand>
        <name>Ca(2+)</name>
        <dbReference type="ChEBI" id="CHEBI:29108"/>
        <label>2</label>
    </ligand>
</feature>
<dbReference type="GO" id="GO:0006979">
    <property type="term" value="P:response to oxidative stress"/>
    <property type="evidence" value="ECO:0007669"/>
    <property type="project" value="UniProtKB-UniRule"/>
</dbReference>
<feature type="binding site" description="axial binding residue" evidence="11">
    <location>
        <position position="204"/>
    </location>
    <ligand>
        <name>heme b</name>
        <dbReference type="ChEBI" id="CHEBI:60344"/>
    </ligand>
    <ligandPart>
        <name>Fe</name>
        <dbReference type="ChEBI" id="CHEBI:18248"/>
    </ligandPart>
</feature>
<dbReference type="PANTHER" id="PTHR31517:SF48">
    <property type="entry name" value="PEROXIDASE 16-RELATED"/>
    <property type="match status" value="1"/>
</dbReference>
<reference evidence="16" key="1">
    <citation type="submission" date="2016-03" db="EMBL/GenBank/DDBJ databases">
        <title>Mechanisms controlling the formation of the plant cell surface in tip-growing cells are functionally conserved among land plants.</title>
        <authorList>
            <person name="Honkanen S."/>
            <person name="Jones V.A."/>
            <person name="Morieri G."/>
            <person name="Champion C."/>
            <person name="Hetherington A.J."/>
            <person name="Kelly S."/>
            <person name="Saint-Marcoux D."/>
            <person name="Proust H."/>
            <person name="Prescott H."/>
            <person name="Dolan L."/>
        </authorList>
    </citation>
    <scope>NUCLEOTIDE SEQUENCE [LARGE SCALE GENOMIC DNA]</scope>
    <source>
        <tissue evidence="16">Whole gametophyte</tissue>
    </source>
</reference>
<evidence type="ECO:0000256" key="7">
    <source>
        <dbReference type="ARBA" id="ARBA00023004"/>
    </source>
</evidence>
<feature type="binding site" evidence="11">
    <location>
        <position position="81"/>
    </location>
    <ligand>
        <name>Ca(2+)</name>
        <dbReference type="ChEBI" id="CHEBI:29108"/>
        <label>1</label>
    </ligand>
</feature>
<dbReference type="GO" id="GO:0140825">
    <property type="term" value="F:lactoperoxidase activity"/>
    <property type="evidence" value="ECO:0007669"/>
    <property type="project" value="UniProtKB-EC"/>
</dbReference>
<comment type="cofactor">
    <cofactor evidence="11 14">
        <name>heme b</name>
        <dbReference type="ChEBI" id="CHEBI:60344"/>
    </cofactor>
    <text evidence="11 14">Binds 1 heme b (iron(II)-protoporphyrin IX) group per subunit.</text>
</comment>
<evidence type="ECO:0000256" key="5">
    <source>
        <dbReference type="ARBA" id="ARBA00022723"/>
    </source>
</evidence>
<comment type="cofactor">
    <cofactor evidence="11 14">
        <name>Ca(2+)</name>
        <dbReference type="ChEBI" id="CHEBI:29108"/>
    </cofactor>
    <text evidence="11 14">Binds 2 calcium ions per subunit.</text>
</comment>
<feature type="site" description="Transition state stabilizer" evidence="12">
    <location>
        <position position="69"/>
    </location>
</feature>
<proteinExistence type="inferred from homology"/>
<dbReference type="PRINTS" id="PR00458">
    <property type="entry name" value="PEROXIDASE"/>
</dbReference>
<dbReference type="GO" id="GO:0020037">
    <property type="term" value="F:heme binding"/>
    <property type="evidence" value="ECO:0007669"/>
    <property type="project" value="UniProtKB-UniRule"/>
</dbReference>
<evidence type="ECO:0000256" key="4">
    <source>
        <dbReference type="ARBA" id="ARBA00022617"/>
    </source>
</evidence>
<evidence type="ECO:0000256" key="2">
    <source>
        <dbReference type="ARBA" id="ARBA00006873"/>
    </source>
</evidence>
<comment type="similarity">
    <text evidence="2">Belongs to the peroxidase family. Ascorbate peroxidase subfamily.</text>
</comment>
<protein>
    <recommendedName>
        <fullName evidence="14">Peroxidase</fullName>
        <ecNumber evidence="14">1.11.1.7</ecNumber>
    </recommendedName>
</protein>
<gene>
    <name evidence="16" type="ORF">AXG93_2520s1300</name>
</gene>
<organism evidence="16 17">
    <name type="scientific">Marchantia polymorpha subsp. ruderalis</name>
    <dbReference type="NCBI Taxonomy" id="1480154"/>
    <lineage>
        <taxon>Eukaryota</taxon>
        <taxon>Viridiplantae</taxon>
        <taxon>Streptophyta</taxon>
        <taxon>Embryophyta</taxon>
        <taxon>Marchantiophyta</taxon>
        <taxon>Marchantiopsida</taxon>
        <taxon>Marchantiidae</taxon>
        <taxon>Marchantiales</taxon>
        <taxon>Marchantiaceae</taxon>
        <taxon>Marchantia</taxon>
    </lineage>
</organism>
<feature type="binding site" evidence="11">
    <location>
        <position position="77"/>
    </location>
    <ligand>
        <name>Ca(2+)</name>
        <dbReference type="ChEBI" id="CHEBI:29108"/>
        <label>1</label>
    </ligand>
</feature>
<feature type="binding site" evidence="11">
    <location>
        <position position="257"/>
    </location>
    <ligand>
        <name>Ca(2+)</name>
        <dbReference type="ChEBI" id="CHEBI:29108"/>
        <label>2</label>
    </ligand>
</feature>
<comment type="similarity">
    <text evidence="14">Belongs to the peroxidase family. Classical plant (class III) peroxidase subfamily.</text>
</comment>
<dbReference type="GO" id="GO:0042744">
    <property type="term" value="P:hydrogen peroxide catabolic process"/>
    <property type="evidence" value="ECO:0007669"/>
    <property type="project" value="UniProtKB-KW"/>
</dbReference>
<feature type="domain" description="Plant heme peroxidase family profile" evidence="15">
    <location>
        <begin position="32"/>
        <end position="337"/>
    </location>
</feature>
<dbReference type="InterPro" id="IPR033905">
    <property type="entry name" value="Secretory_peroxidase"/>
</dbReference>
<comment type="catalytic activity">
    <reaction evidence="1 14">
        <text>2 a phenolic donor + H2O2 = 2 a phenolic radical donor + 2 H2O</text>
        <dbReference type="Rhea" id="RHEA:56136"/>
        <dbReference type="ChEBI" id="CHEBI:15377"/>
        <dbReference type="ChEBI" id="CHEBI:16240"/>
        <dbReference type="ChEBI" id="CHEBI:139520"/>
        <dbReference type="ChEBI" id="CHEBI:139521"/>
        <dbReference type="EC" id="1.11.1.7"/>
    </reaction>
</comment>
<comment type="subcellular location">
    <subcellularLocation>
        <location evidence="14">Secreted</location>
    </subcellularLocation>
</comment>
<dbReference type="InterPro" id="IPR010255">
    <property type="entry name" value="Haem_peroxidase_sf"/>
</dbReference>
<keyword evidence="8 13" id="KW-1015">Disulfide bond</keyword>
<evidence type="ECO:0000256" key="10">
    <source>
        <dbReference type="PIRSR" id="PIRSR600823-2"/>
    </source>
</evidence>
<evidence type="ECO:0000256" key="3">
    <source>
        <dbReference type="ARBA" id="ARBA00022559"/>
    </source>
</evidence>
<evidence type="ECO:0000256" key="14">
    <source>
        <dbReference type="RuleBase" id="RU362060"/>
    </source>
</evidence>
<evidence type="ECO:0000313" key="16">
    <source>
        <dbReference type="EMBL" id="OAE27632.1"/>
    </source>
</evidence>
<evidence type="ECO:0000256" key="11">
    <source>
        <dbReference type="PIRSR" id="PIRSR600823-3"/>
    </source>
</evidence>
<evidence type="ECO:0000256" key="9">
    <source>
        <dbReference type="PIRSR" id="PIRSR600823-1"/>
    </source>
</evidence>
<feature type="disulfide bond" evidence="13">
    <location>
        <begin position="211"/>
        <end position="243"/>
    </location>
</feature>
<keyword evidence="14" id="KW-0964">Secreted</keyword>
<keyword evidence="3 14" id="KW-0575">Peroxidase</keyword>
<dbReference type="GO" id="GO:0005576">
    <property type="term" value="C:extracellular region"/>
    <property type="evidence" value="ECO:0007669"/>
    <property type="project" value="UniProtKB-SubCell"/>
</dbReference>
<keyword evidence="5 11" id="KW-0479">Metal-binding</keyword>
<dbReference type="PROSITE" id="PS50873">
    <property type="entry name" value="PEROXIDASE_4"/>
    <property type="match status" value="1"/>
</dbReference>
<evidence type="ECO:0000256" key="13">
    <source>
        <dbReference type="PIRSR" id="PIRSR600823-5"/>
    </source>
</evidence>
<dbReference type="GO" id="GO:0046872">
    <property type="term" value="F:metal ion binding"/>
    <property type="evidence" value="ECO:0007669"/>
    <property type="project" value="UniProtKB-UniRule"/>
</dbReference>
<feature type="binding site" evidence="11">
    <location>
        <position position="74"/>
    </location>
    <ligand>
        <name>Ca(2+)</name>
        <dbReference type="ChEBI" id="CHEBI:29108"/>
        <label>1</label>
    </ligand>
</feature>
<evidence type="ECO:0000256" key="8">
    <source>
        <dbReference type="ARBA" id="ARBA00023157"/>
    </source>
</evidence>